<accession>A0A285AZ30</accession>
<evidence type="ECO:0000313" key="1">
    <source>
        <dbReference type="EMBL" id="SNU33969.1"/>
    </source>
</evidence>
<protein>
    <submittedName>
        <fullName evidence="1">Uncharacterized protein</fullName>
    </submittedName>
</protein>
<dbReference type="AlphaFoldDB" id="A0A285AZ30"/>
<organism evidence="1 2">
    <name type="scientific">Klebsiella grimontii</name>
    <dbReference type="NCBI Taxonomy" id="2058152"/>
    <lineage>
        <taxon>Bacteria</taxon>
        <taxon>Pseudomonadati</taxon>
        <taxon>Pseudomonadota</taxon>
        <taxon>Gammaproteobacteria</taxon>
        <taxon>Enterobacterales</taxon>
        <taxon>Enterobacteriaceae</taxon>
        <taxon>Klebsiella/Raoultella group</taxon>
        <taxon>Klebsiella</taxon>
    </lineage>
</organism>
<reference evidence="2" key="1">
    <citation type="submission" date="2017-08" db="EMBL/GenBank/DDBJ databases">
        <authorList>
            <person name="Brisse S."/>
        </authorList>
    </citation>
    <scope>NUCLEOTIDE SEQUENCE [LARGE SCALE GENOMIC DNA]</scope>
    <source>
        <strain evidence="2">06D021</strain>
    </source>
</reference>
<dbReference type="EMBL" id="FZTC01000015">
    <property type="protein sequence ID" value="SNU33969.1"/>
    <property type="molecule type" value="Genomic_DNA"/>
</dbReference>
<gene>
    <name evidence="1" type="ORF">KOSB73_220088</name>
</gene>
<dbReference type="Proteomes" id="UP000220639">
    <property type="component" value="Unassembled WGS sequence"/>
</dbReference>
<name>A0A285AZ30_9ENTR</name>
<sequence>MMNSYIKNSKLIIDYINAFSLFKPIIILF</sequence>
<evidence type="ECO:0000313" key="2">
    <source>
        <dbReference type="Proteomes" id="UP000220639"/>
    </source>
</evidence>
<proteinExistence type="predicted"/>